<dbReference type="EMBL" id="KV426164">
    <property type="protein sequence ID" value="KZV86179.1"/>
    <property type="molecule type" value="Genomic_DNA"/>
</dbReference>
<accession>A0A165ZW86</accession>
<proteinExistence type="predicted"/>
<evidence type="ECO:0000313" key="2">
    <source>
        <dbReference type="EMBL" id="KZV86179.1"/>
    </source>
</evidence>
<gene>
    <name evidence="2" type="ORF">EXIGLDRAFT_774889</name>
</gene>
<protein>
    <submittedName>
        <fullName evidence="2">Uncharacterized protein</fullName>
    </submittedName>
</protein>
<dbReference type="Proteomes" id="UP000077266">
    <property type="component" value="Unassembled WGS sequence"/>
</dbReference>
<sequence length="121" mass="12769">MVTQTLGPEKWAPLPGGSDGFGAPRSPSQPTLLSTPFTTHSPFEYPFTTSPPSPALPQDNHYNWQAQRGTLSSKIAFSPVPPTLLTTKGQQRAKLAVQDGGPVGADTAHRDREGSTASQSA</sequence>
<evidence type="ECO:0000313" key="3">
    <source>
        <dbReference type="Proteomes" id="UP000077266"/>
    </source>
</evidence>
<dbReference type="AlphaFoldDB" id="A0A165ZW86"/>
<feature type="region of interest" description="Disordered" evidence="1">
    <location>
        <begin position="94"/>
        <end position="121"/>
    </location>
</feature>
<evidence type="ECO:0000256" key="1">
    <source>
        <dbReference type="SAM" id="MobiDB-lite"/>
    </source>
</evidence>
<feature type="region of interest" description="Disordered" evidence="1">
    <location>
        <begin position="1"/>
        <end position="60"/>
    </location>
</feature>
<organism evidence="2 3">
    <name type="scientific">Exidia glandulosa HHB12029</name>
    <dbReference type="NCBI Taxonomy" id="1314781"/>
    <lineage>
        <taxon>Eukaryota</taxon>
        <taxon>Fungi</taxon>
        <taxon>Dikarya</taxon>
        <taxon>Basidiomycota</taxon>
        <taxon>Agaricomycotina</taxon>
        <taxon>Agaricomycetes</taxon>
        <taxon>Auriculariales</taxon>
        <taxon>Exidiaceae</taxon>
        <taxon>Exidia</taxon>
    </lineage>
</organism>
<dbReference type="InParanoid" id="A0A165ZW86"/>
<reference evidence="2 3" key="1">
    <citation type="journal article" date="2016" name="Mol. Biol. Evol.">
        <title>Comparative Genomics of Early-Diverging Mushroom-Forming Fungi Provides Insights into the Origins of Lignocellulose Decay Capabilities.</title>
        <authorList>
            <person name="Nagy L.G."/>
            <person name="Riley R."/>
            <person name="Tritt A."/>
            <person name="Adam C."/>
            <person name="Daum C."/>
            <person name="Floudas D."/>
            <person name="Sun H."/>
            <person name="Yadav J.S."/>
            <person name="Pangilinan J."/>
            <person name="Larsson K.H."/>
            <person name="Matsuura K."/>
            <person name="Barry K."/>
            <person name="Labutti K."/>
            <person name="Kuo R."/>
            <person name="Ohm R.A."/>
            <person name="Bhattacharya S.S."/>
            <person name="Shirouzu T."/>
            <person name="Yoshinaga Y."/>
            <person name="Martin F.M."/>
            <person name="Grigoriev I.V."/>
            <person name="Hibbett D.S."/>
        </authorList>
    </citation>
    <scope>NUCLEOTIDE SEQUENCE [LARGE SCALE GENOMIC DNA]</scope>
    <source>
        <strain evidence="2 3">HHB12029</strain>
    </source>
</reference>
<feature type="compositionally biased region" description="Polar residues" evidence="1">
    <location>
        <begin position="26"/>
        <end position="41"/>
    </location>
</feature>
<name>A0A165ZW86_EXIGL</name>
<keyword evidence="3" id="KW-1185">Reference proteome</keyword>